<evidence type="ECO:0000256" key="4">
    <source>
        <dbReference type="ARBA" id="ARBA00023125"/>
    </source>
</evidence>
<feature type="compositionally biased region" description="Polar residues" evidence="8">
    <location>
        <begin position="1044"/>
        <end position="1054"/>
    </location>
</feature>
<dbReference type="GO" id="GO:0016787">
    <property type="term" value="F:hydrolase activity"/>
    <property type="evidence" value="ECO:0007669"/>
    <property type="project" value="UniProtKB-KW"/>
</dbReference>
<dbReference type="GO" id="GO:0051321">
    <property type="term" value="P:meiotic cell cycle"/>
    <property type="evidence" value="ECO:0007669"/>
    <property type="project" value="UniProtKB-KW"/>
</dbReference>
<feature type="signal peptide" evidence="9">
    <location>
        <begin position="1"/>
        <end position="20"/>
    </location>
</feature>
<feature type="region of interest" description="Disordered" evidence="8">
    <location>
        <begin position="1044"/>
        <end position="1075"/>
    </location>
</feature>
<dbReference type="Pfam" id="PF08631">
    <property type="entry name" value="SPO22"/>
    <property type="match status" value="2"/>
</dbReference>
<dbReference type="GO" id="GO:0005634">
    <property type="term" value="C:nucleus"/>
    <property type="evidence" value="ECO:0007669"/>
    <property type="project" value="UniProtKB-SubCell"/>
</dbReference>
<dbReference type="InterPro" id="IPR036278">
    <property type="entry name" value="Sialidase_sf"/>
</dbReference>
<evidence type="ECO:0000256" key="7">
    <source>
        <dbReference type="ARBA" id="ARBA00023254"/>
    </source>
</evidence>
<dbReference type="InterPro" id="IPR001138">
    <property type="entry name" value="Zn2Cys6_DnaBD"/>
</dbReference>
<feature type="compositionally biased region" description="Basic residues" evidence="8">
    <location>
        <begin position="409"/>
        <end position="419"/>
    </location>
</feature>
<feature type="region of interest" description="Disordered" evidence="8">
    <location>
        <begin position="882"/>
        <end position="974"/>
    </location>
</feature>
<comment type="caution">
    <text evidence="11">The sequence shown here is derived from an EMBL/GenBank/DDBJ whole genome shotgun (WGS) entry which is preliminary data.</text>
</comment>
<feature type="region of interest" description="Disordered" evidence="8">
    <location>
        <begin position="793"/>
        <end position="850"/>
    </location>
</feature>
<dbReference type="GO" id="GO:0003677">
    <property type="term" value="F:DNA binding"/>
    <property type="evidence" value="ECO:0007669"/>
    <property type="project" value="UniProtKB-KW"/>
</dbReference>
<protein>
    <submittedName>
        <fullName evidence="11">Glycoside hydrolase family 93 protein</fullName>
    </submittedName>
</protein>
<feature type="compositionally biased region" description="Basic and acidic residues" evidence="8">
    <location>
        <begin position="882"/>
        <end position="891"/>
    </location>
</feature>
<keyword evidence="9" id="KW-0732">Signal</keyword>
<gene>
    <name evidence="11" type="ORF">DDE83_007925</name>
</gene>
<evidence type="ECO:0000256" key="3">
    <source>
        <dbReference type="ARBA" id="ARBA00023015"/>
    </source>
</evidence>
<dbReference type="Gene3D" id="2.120.10.10">
    <property type="match status" value="1"/>
</dbReference>
<dbReference type="PANTHER" id="PTHR40375:SF2">
    <property type="entry name" value="SPORULATION-SPECIFIC PROTEIN 22"/>
    <property type="match status" value="1"/>
</dbReference>
<dbReference type="PANTHER" id="PTHR40375">
    <property type="entry name" value="SPORULATION-SPECIFIC PROTEIN 22"/>
    <property type="match status" value="1"/>
</dbReference>
<keyword evidence="11" id="KW-0378">Hydrolase</keyword>
<feature type="compositionally biased region" description="Polar residues" evidence="8">
    <location>
        <begin position="938"/>
        <end position="965"/>
    </location>
</feature>
<evidence type="ECO:0000256" key="9">
    <source>
        <dbReference type="SAM" id="SignalP"/>
    </source>
</evidence>
<feature type="region of interest" description="Disordered" evidence="8">
    <location>
        <begin position="607"/>
        <end position="640"/>
    </location>
</feature>
<feature type="domain" description="ERT1/acuK family PAS" evidence="10">
    <location>
        <begin position="1190"/>
        <end position="1263"/>
    </location>
</feature>
<evidence type="ECO:0000256" key="2">
    <source>
        <dbReference type="ARBA" id="ARBA00022723"/>
    </source>
</evidence>
<keyword evidence="12" id="KW-1185">Reference proteome</keyword>
<keyword evidence="3" id="KW-0805">Transcription regulation</keyword>
<dbReference type="GO" id="GO:0090173">
    <property type="term" value="P:regulation of synaptonemal complex assembly"/>
    <property type="evidence" value="ECO:0007669"/>
    <property type="project" value="InterPro"/>
</dbReference>
<dbReference type="CDD" id="cd00067">
    <property type="entry name" value="GAL4"/>
    <property type="match status" value="1"/>
</dbReference>
<dbReference type="EMBL" id="QGDH01000160">
    <property type="protein sequence ID" value="RAR04177.1"/>
    <property type="molecule type" value="Genomic_DNA"/>
</dbReference>
<dbReference type="CDD" id="cd15482">
    <property type="entry name" value="Sialidase_non-viral"/>
    <property type="match status" value="1"/>
</dbReference>
<evidence type="ECO:0000259" key="10">
    <source>
        <dbReference type="Pfam" id="PF24990"/>
    </source>
</evidence>
<keyword evidence="2" id="KW-0479">Metal-binding</keyword>
<comment type="subcellular location">
    <subcellularLocation>
        <location evidence="1">Nucleus</location>
    </subcellularLocation>
</comment>
<reference evidence="12" key="1">
    <citation type="submission" date="2018-05" db="EMBL/GenBank/DDBJ databases">
        <title>Draft genome sequence of Stemphylium lycopersici strain CIDEFI 213.</title>
        <authorList>
            <person name="Medina R."/>
            <person name="Franco M.E.E."/>
            <person name="Lucentini C.G."/>
            <person name="Saparrat M.C.N."/>
            <person name="Balatti P.A."/>
        </authorList>
    </citation>
    <scope>NUCLEOTIDE SEQUENCE [LARGE SCALE GENOMIC DNA]</scope>
    <source>
        <strain evidence="12">CIDEFI 213</strain>
    </source>
</reference>
<evidence type="ECO:0000256" key="8">
    <source>
        <dbReference type="SAM" id="MobiDB-lite"/>
    </source>
</evidence>
<dbReference type="Pfam" id="PF24990">
    <property type="entry name" value="PAS_13"/>
    <property type="match status" value="1"/>
</dbReference>
<evidence type="ECO:0000313" key="11">
    <source>
        <dbReference type="EMBL" id="RAR04177.1"/>
    </source>
</evidence>
<keyword evidence="5" id="KW-0804">Transcription</keyword>
<keyword evidence="6" id="KW-0539">Nucleus</keyword>
<dbReference type="InterPro" id="IPR039057">
    <property type="entry name" value="Spo22/ZIP4"/>
</dbReference>
<dbReference type="Proteomes" id="UP000249619">
    <property type="component" value="Unassembled WGS sequence"/>
</dbReference>
<dbReference type="Pfam" id="PF13094">
    <property type="entry name" value="CENP-Q"/>
    <property type="match status" value="1"/>
</dbReference>
<feature type="compositionally biased region" description="Polar residues" evidence="8">
    <location>
        <begin position="1062"/>
        <end position="1073"/>
    </location>
</feature>
<evidence type="ECO:0000256" key="5">
    <source>
        <dbReference type="ARBA" id="ARBA00023163"/>
    </source>
</evidence>
<name>A0A364MUT9_STELY</name>
<feature type="region of interest" description="Disordered" evidence="8">
    <location>
        <begin position="373"/>
        <end position="459"/>
    </location>
</feature>
<dbReference type="InterPro" id="IPR025212">
    <property type="entry name" value="CAD_CENP-Q"/>
</dbReference>
<proteinExistence type="predicted"/>
<dbReference type="InterPro" id="IPR056751">
    <property type="entry name" value="PAS_13"/>
</dbReference>
<dbReference type="SUPFAM" id="SSF50939">
    <property type="entry name" value="Sialidases"/>
    <property type="match status" value="1"/>
</dbReference>
<feature type="compositionally biased region" description="Low complexity" evidence="8">
    <location>
        <begin position="833"/>
        <end position="842"/>
    </location>
</feature>
<keyword evidence="7" id="KW-0469">Meiosis</keyword>
<feature type="compositionally biased region" description="Basic and acidic residues" evidence="8">
    <location>
        <begin position="804"/>
        <end position="821"/>
    </location>
</feature>
<evidence type="ECO:0000256" key="6">
    <source>
        <dbReference type="ARBA" id="ARBA00023242"/>
    </source>
</evidence>
<feature type="compositionally biased region" description="Acidic residues" evidence="8">
    <location>
        <begin position="615"/>
        <end position="627"/>
    </location>
</feature>
<organism evidence="11 12">
    <name type="scientific">Stemphylium lycopersici</name>
    <name type="common">Tomato gray leaf spot disease fungus</name>
    <name type="synonym">Thyrospora lycopersici</name>
    <dbReference type="NCBI Taxonomy" id="183478"/>
    <lineage>
        <taxon>Eukaryota</taxon>
        <taxon>Fungi</taxon>
        <taxon>Dikarya</taxon>
        <taxon>Ascomycota</taxon>
        <taxon>Pezizomycotina</taxon>
        <taxon>Dothideomycetes</taxon>
        <taxon>Pleosporomycetidae</taxon>
        <taxon>Pleosporales</taxon>
        <taxon>Pleosporineae</taxon>
        <taxon>Pleosporaceae</taxon>
        <taxon>Stemphylium</taxon>
    </lineage>
</organism>
<dbReference type="GO" id="GO:0000981">
    <property type="term" value="F:DNA-binding transcription factor activity, RNA polymerase II-specific"/>
    <property type="evidence" value="ECO:0007669"/>
    <property type="project" value="InterPro"/>
</dbReference>
<evidence type="ECO:0000313" key="12">
    <source>
        <dbReference type="Proteomes" id="UP000249619"/>
    </source>
</evidence>
<accession>A0A364MUT9</accession>
<dbReference type="InterPro" id="IPR013940">
    <property type="entry name" value="Spo22/ZIP4/TEX11"/>
</dbReference>
<evidence type="ECO:0000256" key="1">
    <source>
        <dbReference type="ARBA" id="ARBA00004123"/>
    </source>
</evidence>
<feature type="chain" id="PRO_5016802879" evidence="9">
    <location>
        <begin position="21"/>
        <end position="2313"/>
    </location>
</feature>
<keyword evidence="4" id="KW-0238">DNA-binding</keyword>
<sequence length="2313" mass="257656">MKFYTNTLAAAALFASNVVAYPSACNTSTIQPWGFFVNNTIYQTTGNEGITYPRYTELQDGTILATASLSGHQPGYFPIFESKDGGATWEHVSDLHDTVNGWGMSAQPALTELTEPMAGYDAGTILGSGNSWSSNGTRIDLYASKDRARTWEFVSHIAEGGRPNTTNGATPIWEPYLLQYEGELIAYYSDQRDPLHGQKLAHQTSSDLTTWGPVVNDVAYDEYLARPGMTVVAYIPPMKKWVLVHELPIGNSSSYGSNYPVYYVMADSPLDFRNSVGQPIVIGNSSVPNASPYVVWSPIGGPNGTIVVSDADRRQVYTNSYGGDVKRWEEHATPAGAVYSRAIQIFKERPNHLMIYGGETYDDRDASQLHHNVMAPARPSKKDAKKKRGGPPGSRNSNVGSKPAPKAGIAKKGRPRTKQPRQEVEDELSITEDGSSQPSKPRRRKADDVAEPESQSRKQYLQLEAKTKRVSQEQVATWPQASAQVLEQILAVVRNAKKDTAETQRDERKVMTAYNTLNPLVRKLARQLAESRIPPQAKDVHFNIDKLTERNAQVSRDVTTARHSKQLLSEQVKIAQQLLDRDEALLELTKRNTKTWRSEWKRQEKHGRLHPLLQSDDDTTIDGDGPEDIGLKPSEPVDLSPLDAPDDDLAPMLEQLRRSLANMQGNHAQVEGLGTAMGDAQAALDDILFGHANAAVYASLTEDPATWSSKCVHVGVWRPNMFTSCINTSNAIGSTECLGFGRATPAATVSHAKLVQTTSGQAPGAPTHINLRISEKSIRLRPTHLPHWMTEAAQRSNGASPVKMTEHSEADKAKAAPETHAPKSTSPSKGKPAATSSEASAKTSKKRRKVNHACIYCRRSERPCTRCVKRNIGHLCHDEPREGVKKAKSEPENGEGQSQPPQIESAPSDAAPTAALQRTRTSDAGLNLAPHQLPPNGEASTASGTQPDSVSAPQPSALASGNQPFGSYDDLLSSSSQNNYQDMAQFHPSYMFNTSEVGNEYNLLNDFLNNSLMDDGAFYGGNDFHSLFSDASLMNPMGSINNNAAFNPNASRQPQLLPPPAQTSASSIAQRSSGGVPIDKARERYLQTAADPAGSDSPEERMNKLLKAKVDAGLLKPFNYVKGYARLNQYMEQNLQQISRVRVLRQLDRFRPKFRERMQSLTDVDLVRIEMWFDKSLMEYDRVFASMAIPACCWRRTGEIYRGNKEMARLIHVPMSKLRDGNIALHEIIAEPSLVSYWEKFGAIAFDHTQKAILTSCSLKNPDPNSKDPEIRCCFSFTVKRDAWNIALSKEAVTTVPSHTSTFRVTHGPGQTLGEIMPPLQLVAKAEREKKLRTLLAFATALSQQIESGRVTALSDELHAHLRVLPFQASSAVSAKQEELDRLGTELWNSATRLRRDETGSNSQSSDAIARKSWTIPLLRAFSFLLLDSAGGQGVKGRQRKNCIRLIKVALKAARVCIEGNELSVATKVLERAAEYQDVLGQESEGEQRTERELVDGLRAQYFAVRTTLAWRQERMDTAEHMFTKCKQLMTTLTPTAAETLADLLYEIGKGSLAKREYNMASRWLERAYDVIEGQGLEMLGPEAGELRLSTMQGIVQAYMKTKTPETHEKAWQMMKLLETDFGDKMVVSLLKLELLSDAKTIDTTEFYNVLLRMIRTIVLNDKNFKTCGFLWRLCQLAQERVVLTSLSVMHHIHKLKDQSCVTASKALEDLIDIRLFREENQQWLEKAIITRIWISTTNSISENTLEQLQSLFDVVSQNSRTALSAPATHAAQTLLWKRVEAAASQELHEVAEAWCRTCLHAIFEKAGALNKAKVSRRIIQCALSRQDYEAARNVHSQMTESGRDEPVTRYLMYKVGLQSGDDDLDHICRSSAKDATLLYACVMEAQSSGSKRQAISALGKVLDRSTTRMLQSELIKDGTIDTAIMAQLCNVFEGACNQAKASRIRPSNAAKELFTTVEFEWFSKNAYNLSLKYCAEMPPAFLIRLLECCVEVHGVFYRLAGHADNPQFIKLLKEKDHLKTEEDLCLRMVFCEFLAACTCITLARAEDNIEQNAQYYLEARNHSQNFRRVASEGMDKLGGSAQADIISKHFQIVKLELEAVLKLQKWDELDELFDQCWKYKSPDHYETLADLILVIHSCIVKAEVDTKYQRKVLSVLQKIISLTSRQAGSDVPKLSRWLRCLFNLSLPLDDEVSLKCIDQVTHIAATKQSRFCSTAMSELGTPPVSSDNVEEGGTADLADEITKEYELYPESELQWLATTSFNRAVDYYVQGDEGKARRWADKAFVVAQWIEDNGRTRDFLMDRFSSLQFSAE</sequence>
<dbReference type="STRING" id="183478.A0A364MUT9"/>
<dbReference type="GO" id="GO:0008270">
    <property type="term" value="F:zinc ion binding"/>
    <property type="evidence" value="ECO:0007669"/>
    <property type="project" value="InterPro"/>
</dbReference>